<evidence type="ECO:0000256" key="1">
    <source>
        <dbReference type="ARBA" id="ARBA00004123"/>
    </source>
</evidence>
<dbReference type="EMBL" id="JAMFTS010000005">
    <property type="protein sequence ID" value="KAJ4745982.1"/>
    <property type="molecule type" value="Genomic_DNA"/>
</dbReference>
<keyword evidence="5" id="KW-0804">Transcription</keyword>
<evidence type="ECO:0000259" key="9">
    <source>
        <dbReference type="Pfam" id="PF25316"/>
    </source>
</evidence>
<feature type="region of interest" description="Disordered" evidence="7">
    <location>
        <begin position="1315"/>
        <end position="1432"/>
    </location>
</feature>
<dbReference type="Pfam" id="PF25316">
    <property type="entry name" value="TAF2_3rd"/>
    <property type="match status" value="1"/>
</dbReference>
<dbReference type="GO" id="GO:0008270">
    <property type="term" value="F:zinc ion binding"/>
    <property type="evidence" value="ECO:0007669"/>
    <property type="project" value="InterPro"/>
</dbReference>
<dbReference type="InterPro" id="IPR027268">
    <property type="entry name" value="Peptidase_M4/M1_CTD_sf"/>
</dbReference>
<proteinExistence type="inferred from homology"/>
<dbReference type="Gene3D" id="1.10.390.10">
    <property type="entry name" value="Neutral Protease Domain 2"/>
    <property type="match status" value="1"/>
</dbReference>
<dbReference type="PANTHER" id="PTHR15137:SF9">
    <property type="entry name" value="TRANSCRIPTION INITIATION FACTOR TFIID SUBUNIT 2"/>
    <property type="match status" value="1"/>
</dbReference>
<dbReference type="Gene3D" id="1.25.10.10">
    <property type="entry name" value="Leucine-rich Repeat Variant"/>
    <property type="match status" value="1"/>
</dbReference>
<sequence length="1450" mass="161705">MAKARRQKGEEQKPESPGCVLLHQKLCLSVDVDGKRIFGYTELKILLREGTEQIALNAGNLSIGNVMVDGKQSKFEYSPHFQDKSSEDDRRWSSVECSNSAATAASSLYISTLAQEALPNLVIQCQKSDMMLSNGNVEENTENEASVVPNNADEQTADGCNGHLVDKAQNVKLVHIDYSLEEPETGIHFTKSLAHTNSQIKRACCWFPCMDSLNQCCSFDLEFTVRGDFLAVSNGNLLYQVLTNDDPPRKTFVYELTSPVSAHHISLVVGPLEVLPDGHNTVLSHMCFSPHLPKLQHTVGFFHTVYSYYEEYLGGEFPLGSYKQIFLPPEVLVSSTCLGASMCVFSSDLLYDERVLDQAIDTRMKLAHALARQWFGVYVTAEDPVDEWLLDGLAGFLTDNFMKRFLGNNEARFRRFKANCAVCKVDVSGLTALSSTAASTDLYGTQAIGFYGKIRSWKAVAVLQMLEKQMGPDSFQKILQMIIGRELGTSRSKKLSTREFRHLVNRVGNLERPFLKEFFPRWVESCGCPLMRMGVSYSKRRNMVELAVMRDCTAANSGFMSTDNNSGSESVMSGKEGGDGGWPGMMSIRVHELDGVYDHPVLPLAGETWQLVELQCHSRLSAKRNPKSKKGAKPDGSDDNADLANQDAPRSGMDSPLLWIRIDPEMEYLAEIHFHQPIQMWINQLEKDKDVVAQSQAIAVLERLPQLSFSVVNALNNFLHDSKAFWRVRIEAAYTLAVTASEETDLTGLLHLVKFYKSRRFDPDIGLPRPNDFRDIPEYFVLEAIPHAVALARGANKRSPREAIEFILQLLKYNDNSGNPYSDVYWLAAMVQAIGELEFGQQSISYLTSLLKRIDRLLQLDSFMPSYNGVLTVSCVRALAQIALKMSTSVSVGHIYELIKPFRSSRNPWKVRIEASKVLLDLEFHYNSLDEVISLFLKFLYEEQCLRGQSKLALHVMHLCQVNVDSKMESQISYATLVGLLDLLTSKMSYNNVYLRHHVFCILHIVAGRYVYSFLDCHTYCLSRIEKEKQTEGTTRTFIIRSPTLYGVPKPIPRTSVPETFGDAQNNMAPLEPPIQVPQEASADLQPSTLAPLEVSADVDPQPHLVVEVSTDVELQQGRNMTVEISTDTSKHFDVPPAEGTRLLEPSTAASKQNDDLPLVEMMPPKEPDALPVVKGALSQEPSTDTSKHFGGVPIIVENVREANSVSQGSERRPNVLKIRVRQSSSKADEGSTRNLGQTPARSARGNENDAGPCSSVSVDAPARSTRGTPNVNNNEANSFHDGDSRMTTSIASANKQVSMHDEISKDLQCTADSKYEDAGGNKAKIPSEEEAKEKKKKEKKEKDKEKKRKREDKLDKKDDPEYMERKRLKKEKKRLEKERAKMESKGIVTATSSEPPRVVVKPVGVPVPGPSIVPQISRETNKVQQQSGAPKIRIKIKGLGLGRSTPSEK</sequence>
<evidence type="ECO:0000313" key="12">
    <source>
        <dbReference type="Proteomes" id="UP001140206"/>
    </source>
</evidence>
<evidence type="ECO:0000256" key="5">
    <source>
        <dbReference type="ARBA" id="ARBA00023163"/>
    </source>
</evidence>
<feature type="domain" description="Transcription initiation factor TFIID subunit 2 TPR repeats" evidence="10">
    <location>
        <begin position="680"/>
        <end position="1012"/>
    </location>
</feature>
<dbReference type="Proteomes" id="UP001140206">
    <property type="component" value="Chromosome 5"/>
</dbReference>
<feature type="region of interest" description="Disordered" evidence="7">
    <location>
        <begin position="1129"/>
        <end position="1156"/>
    </location>
</feature>
<dbReference type="GO" id="GO:0006367">
    <property type="term" value="P:transcription initiation at RNA polymerase II promoter"/>
    <property type="evidence" value="ECO:0007669"/>
    <property type="project" value="TreeGrafter"/>
</dbReference>
<feature type="compositionally biased region" description="Low complexity" evidence="7">
    <location>
        <begin position="1396"/>
        <end position="1405"/>
    </location>
</feature>
<feature type="compositionally biased region" description="Basic and acidic residues" evidence="7">
    <location>
        <begin position="1374"/>
        <end position="1385"/>
    </location>
</feature>
<reference evidence="11" key="1">
    <citation type="submission" date="2022-08" db="EMBL/GenBank/DDBJ databases">
        <authorList>
            <person name="Marques A."/>
        </authorList>
    </citation>
    <scope>NUCLEOTIDE SEQUENCE</scope>
    <source>
        <strain evidence="11">RhyPub2mFocal</strain>
        <tissue evidence="11">Leaves</tissue>
    </source>
</reference>
<dbReference type="Pfam" id="PF01433">
    <property type="entry name" value="Peptidase_M1"/>
    <property type="match status" value="1"/>
</dbReference>
<dbReference type="GO" id="GO:0016251">
    <property type="term" value="F:RNA polymerase II general transcription initiation factor activity"/>
    <property type="evidence" value="ECO:0007669"/>
    <property type="project" value="TreeGrafter"/>
</dbReference>
<dbReference type="InterPro" id="IPR011989">
    <property type="entry name" value="ARM-like"/>
</dbReference>
<evidence type="ECO:0000256" key="4">
    <source>
        <dbReference type="ARBA" id="ARBA00023015"/>
    </source>
</evidence>
<dbReference type="InterPro" id="IPR014782">
    <property type="entry name" value="Peptidase_M1_dom"/>
</dbReference>
<keyword evidence="12" id="KW-1185">Reference proteome</keyword>
<feature type="compositionally biased region" description="Basic residues" evidence="7">
    <location>
        <begin position="620"/>
        <end position="631"/>
    </location>
</feature>
<organism evidence="11 12">
    <name type="scientific">Rhynchospora pubera</name>
    <dbReference type="NCBI Taxonomy" id="906938"/>
    <lineage>
        <taxon>Eukaryota</taxon>
        <taxon>Viridiplantae</taxon>
        <taxon>Streptophyta</taxon>
        <taxon>Embryophyta</taxon>
        <taxon>Tracheophyta</taxon>
        <taxon>Spermatophyta</taxon>
        <taxon>Magnoliopsida</taxon>
        <taxon>Liliopsida</taxon>
        <taxon>Poales</taxon>
        <taxon>Cyperaceae</taxon>
        <taxon>Cyperoideae</taxon>
        <taxon>Rhynchosporeae</taxon>
        <taxon>Rhynchospora</taxon>
    </lineage>
</organism>
<dbReference type="SUPFAM" id="SSF63737">
    <property type="entry name" value="Leukotriene A4 hydrolase N-terminal domain"/>
    <property type="match status" value="1"/>
</dbReference>
<evidence type="ECO:0000256" key="3">
    <source>
        <dbReference type="ARBA" id="ARBA00017363"/>
    </source>
</evidence>
<dbReference type="InterPro" id="IPR042097">
    <property type="entry name" value="Aminopeptidase_N-like_N_sf"/>
</dbReference>
<protein>
    <recommendedName>
        <fullName evidence="3">Transcription initiation factor TFIID subunit 2</fullName>
    </recommendedName>
</protein>
<dbReference type="InterPro" id="IPR016024">
    <property type="entry name" value="ARM-type_fold"/>
</dbReference>
<feature type="region of interest" description="Disordered" evidence="7">
    <location>
        <begin position="1204"/>
        <end position="1286"/>
    </location>
</feature>
<feature type="domain" description="Transcription initiation factor TFIID subunit 2 Ig-like" evidence="9">
    <location>
        <begin position="526"/>
        <end position="677"/>
    </location>
</feature>
<evidence type="ECO:0000259" key="8">
    <source>
        <dbReference type="Pfam" id="PF01433"/>
    </source>
</evidence>
<comment type="subcellular location">
    <subcellularLocation>
        <location evidence="1">Nucleus</location>
    </subcellularLocation>
</comment>
<evidence type="ECO:0000256" key="6">
    <source>
        <dbReference type="ARBA" id="ARBA00023242"/>
    </source>
</evidence>
<dbReference type="InterPro" id="IPR037813">
    <property type="entry name" value="TAF2"/>
</dbReference>
<evidence type="ECO:0000256" key="2">
    <source>
        <dbReference type="ARBA" id="ARBA00010937"/>
    </source>
</evidence>
<feature type="domain" description="Peptidase M1 membrane alanine aminopeptidase" evidence="8">
    <location>
        <begin position="306"/>
        <end position="485"/>
    </location>
</feature>
<dbReference type="GO" id="GO:0008237">
    <property type="term" value="F:metallopeptidase activity"/>
    <property type="evidence" value="ECO:0007669"/>
    <property type="project" value="InterPro"/>
</dbReference>
<keyword evidence="4" id="KW-0805">Transcription regulation</keyword>
<gene>
    <name evidence="11" type="ORF">LUZ62_080387</name>
</gene>
<feature type="compositionally biased region" description="Polar residues" evidence="7">
    <location>
        <begin position="1266"/>
        <end position="1278"/>
    </location>
</feature>
<dbReference type="Pfam" id="PF25577">
    <property type="entry name" value="TPR_TAF2_C"/>
    <property type="match status" value="1"/>
</dbReference>
<comment type="similarity">
    <text evidence="2">Belongs to the TAF2 family.</text>
</comment>
<dbReference type="InterPro" id="IPR057991">
    <property type="entry name" value="TPR_TAF2_C"/>
</dbReference>
<evidence type="ECO:0000256" key="7">
    <source>
        <dbReference type="SAM" id="MobiDB-lite"/>
    </source>
</evidence>
<dbReference type="GO" id="GO:0005669">
    <property type="term" value="C:transcription factor TFIID complex"/>
    <property type="evidence" value="ECO:0007669"/>
    <property type="project" value="InterPro"/>
</dbReference>
<name>A0AAV8BUL0_9POAL</name>
<dbReference type="GO" id="GO:0003682">
    <property type="term" value="F:chromatin binding"/>
    <property type="evidence" value="ECO:0007669"/>
    <property type="project" value="TreeGrafter"/>
</dbReference>
<dbReference type="SUPFAM" id="SSF48371">
    <property type="entry name" value="ARM repeat"/>
    <property type="match status" value="1"/>
</dbReference>
<evidence type="ECO:0000313" key="11">
    <source>
        <dbReference type="EMBL" id="KAJ4745982.1"/>
    </source>
</evidence>
<dbReference type="SUPFAM" id="SSF55486">
    <property type="entry name" value="Metalloproteases ('zincins'), catalytic domain"/>
    <property type="match status" value="1"/>
</dbReference>
<evidence type="ECO:0000259" key="10">
    <source>
        <dbReference type="Pfam" id="PF25577"/>
    </source>
</evidence>
<accession>A0AAV8BUL0</accession>
<feature type="compositionally biased region" description="Basic residues" evidence="7">
    <location>
        <begin position="1335"/>
        <end position="1351"/>
    </location>
</feature>
<dbReference type="CDD" id="cd09839">
    <property type="entry name" value="M1_like_TAF2"/>
    <property type="match status" value="1"/>
</dbReference>
<dbReference type="InterPro" id="IPR057345">
    <property type="entry name" value="Ig-like_TAF2"/>
</dbReference>
<dbReference type="GO" id="GO:0000976">
    <property type="term" value="F:transcription cis-regulatory region binding"/>
    <property type="evidence" value="ECO:0007669"/>
    <property type="project" value="TreeGrafter"/>
</dbReference>
<feature type="compositionally biased region" description="Basic and acidic residues" evidence="7">
    <location>
        <begin position="1315"/>
        <end position="1334"/>
    </location>
</feature>
<dbReference type="Gene3D" id="2.60.40.1730">
    <property type="entry name" value="tricorn interacting facor f3 domain"/>
    <property type="match status" value="1"/>
</dbReference>
<feature type="compositionally biased region" description="Basic and acidic residues" evidence="7">
    <location>
        <begin position="1352"/>
        <end position="1366"/>
    </location>
</feature>
<keyword evidence="6" id="KW-0539">Nucleus</keyword>
<comment type="caution">
    <text evidence="11">The sequence shown here is derived from an EMBL/GenBank/DDBJ whole genome shotgun (WGS) entry which is preliminary data.</text>
</comment>
<dbReference type="PANTHER" id="PTHR15137">
    <property type="entry name" value="TRANSCRIPTION INITIATION FACTOR TFIID"/>
    <property type="match status" value="1"/>
</dbReference>
<feature type="region of interest" description="Disordered" evidence="7">
    <location>
        <begin position="620"/>
        <end position="651"/>
    </location>
</feature>